<dbReference type="Pfam" id="PF05251">
    <property type="entry name" value="Ost5"/>
    <property type="match status" value="1"/>
</dbReference>
<keyword evidence="3 6" id="KW-0812">Transmembrane</keyword>
<feature type="transmembrane region" description="Helical" evidence="6">
    <location>
        <begin position="34"/>
        <end position="53"/>
    </location>
</feature>
<evidence type="ECO:0000256" key="5">
    <source>
        <dbReference type="ARBA" id="ARBA00023136"/>
    </source>
</evidence>
<keyword evidence="4 6" id="KW-1133">Transmembrane helix</keyword>
<protein>
    <recommendedName>
        <fullName evidence="6">Dolichyl-diphosphooligosaccharide-protein glycosyltransferase subunit OST5</fullName>
    </recommendedName>
</protein>
<dbReference type="EMBL" id="JACBPP010000010">
    <property type="protein sequence ID" value="KAF7998925.1"/>
    <property type="molecule type" value="Genomic_DNA"/>
</dbReference>
<comment type="caution">
    <text evidence="7">The sequence shown here is derived from an EMBL/GenBank/DDBJ whole genome shotgun (WGS) entry which is preliminary data.</text>
</comment>
<dbReference type="InterPro" id="IPR007915">
    <property type="entry name" value="TMEM258/Ost5"/>
</dbReference>
<sequence length="88" mass="9867">MSILEEKIKYVDLLRDFKENSTEILPSKLSQYQLLITILLAIISFVSLALTLLNRKGNFLTYLAGSIIASISIALTSIYACNFFGVYI</sequence>
<dbReference type="AlphaFoldDB" id="A0A8H7GK47"/>
<organism evidence="7 8">
    <name type="scientific">Metschnikowia pulcherrima</name>
    <dbReference type="NCBI Taxonomy" id="27326"/>
    <lineage>
        <taxon>Eukaryota</taxon>
        <taxon>Fungi</taxon>
        <taxon>Dikarya</taxon>
        <taxon>Ascomycota</taxon>
        <taxon>Saccharomycotina</taxon>
        <taxon>Pichiomycetes</taxon>
        <taxon>Metschnikowiaceae</taxon>
        <taxon>Metschnikowia</taxon>
    </lineage>
</organism>
<dbReference type="GO" id="GO:0006487">
    <property type="term" value="P:protein N-linked glycosylation"/>
    <property type="evidence" value="ECO:0007669"/>
    <property type="project" value="UniProtKB-UniRule"/>
</dbReference>
<evidence type="ECO:0000313" key="7">
    <source>
        <dbReference type="EMBL" id="KAF7998925.1"/>
    </source>
</evidence>
<comment type="subunit">
    <text evidence="6">Component of the oligosaccharyltransferase (OST) complex.</text>
</comment>
<proteinExistence type="inferred from homology"/>
<dbReference type="GO" id="GO:0008250">
    <property type="term" value="C:oligosaccharyltransferase complex"/>
    <property type="evidence" value="ECO:0007669"/>
    <property type="project" value="UniProtKB-UniRule"/>
</dbReference>
<evidence type="ECO:0000256" key="6">
    <source>
        <dbReference type="RuleBase" id="RU367008"/>
    </source>
</evidence>
<evidence type="ECO:0000256" key="2">
    <source>
        <dbReference type="ARBA" id="ARBA00009825"/>
    </source>
</evidence>
<keyword evidence="8" id="KW-1185">Reference proteome</keyword>
<name>A0A8H7GK47_9ASCO</name>
<keyword evidence="5 6" id="KW-0472">Membrane</keyword>
<gene>
    <name evidence="7" type="ORF">HF325_006457</name>
</gene>
<evidence type="ECO:0000256" key="3">
    <source>
        <dbReference type="ARBA" id="ARBA00022692"/>
    </source>
</evidence>
<reference evidence="7" key="1">
    <citation type="submission" date="2020-10" db="EMBL/GenBank/DDBJ databases">
        <title>The Whole-Genome Sequence of Metschnikowia persimmonesis, a Novel Endophytic Yeast Species Isolated from Medicinal Plant Diospyros kaki Thumb.</title>
        <authorList>
            <person name="Rahmat E."/>
            <person name="Kang Y."/>
        </authorList>
    </citation>
    <scope>NUCLEOTIDE SEQUENCE</scope>
    <source>
        <strain evidence="7">KIOM G15050</strain>
    </source>
</reference>
<dbReference type="Proteomes" id="UP000649328">
    <property type="component" value="Unassembled WGS sequence"/>
</dbReference>
<comment type="subcellular location">
    <subcellularLocation>
        <location evidence="1 6">Membrane</location>
        <topology evidence="1 6">Multi-pass membrane protein</topology>
    </subcellularLocation>
</comment>
<accession>A0A8H7GK47</accession>
<evidence type="ECO:0000313" key="8">
    <source>
        <dbReference type="Proteomes" id="UP000649328"/>
    </source>
</evidence>
<evidence type="ECO:0000256" key="1">
    <source>
        <dbReference type="ARBA" id="ARBA00004141"/>
    </source>
</evidence>
<dbReference type="OrthoDB" id="4090047at2759"/>
<feature type="transmembrane region" description="Helical" evidence="6">
    <location>
        <begin position="59"/>
        <end position="87"/>
    </location>
</feature>
<comment type="function">
    <text evidence="6">Subunit of the oligosaccharyl transferase (OST) complex that catalyzes the initial transfer of a defined glycan (Glc(3)Man(9)GlcNAc(2) in eukaryotes) from the lipid carrier dolichol-pyrophosphate to an asparagine residue within an Asn-X-Ser/Thr consensus motif in nascent polypeptide chains, the first step in protein N-glycosylation. N-glycosylation occurs cotranslationally and the complex associates with the Sec61 complex at the channel-forming translocon complex that mediates protein translocation across the endoplasmic reticulum (ER). All subunits are required for a maximal enzyme activity.</text>
</comment>
<comment type="similarity">
    <text evidence="2 6">Belongs to the OST5 family.</text>
</comment>
<evidence type="ECO:0000256" key="4">
    <source>
        <dbReference type="ARBA" id="ARBA00022989"/>
    </source>
</evidence>